<keyword evidence="5" id="KW-0408">Iron</keyword>
<dbReference type="GO" id="GO:0005344">
    <property type="term" value="F:oxygen carrier activity"/>
    <property type="evidence" value="ECO:0007669"/>
    <property type="project" value="UniProtKB-KW"/>
</dbReference>
<dbReference type="PROSITE" id="PS01033">
    <property type="entry name" value="GLOBIN"/>
    <property type="match status" value="1"/>
</dbReference>
<proteinExistence type="inferred from homology"/>
<evidence type="ECO:0000256" key="6">
    <source>
        <dbReference type="RuleBase" id="RU000356"/>
    </source>
</evidence>
<dbReference type="Gene3D" id="1.10.490.10">
    <property type="entry name" value="Globins"/>
    <property type="match status" value="1"/>
</dbReference>
<evidence type="ECO:0000256" key="5">
    <source>
        <dbReference type="ARBA" id="ARBA00023004"/>
    </source>
</evidence>
<dbReference type="GO" id="GO:0019825">
    <property type="term" value="F:oxygen binding"/>
    <property type="evidence" value="ECO:0007669"/>
    <property type="project" value="InterPro"/>
</dbReference>
<feature type="domain" description="Globin" evidence="7">
    <location>
        <begin position="23"/>
        <end position="147"/>
    </location>
</feature>
<gene>
    <name evidence="8" type="ORF">PYX00_006875</name>
</gene>
<dbReference type="GO" id="GO:0046872">
    <property type="term" value="F:metal ion binding"/>
    <property type="evidence" value="ECO:0007669"/>
    <property type="project" value="UniProtKB-KW"/>
</dbReference>
<dbReference type="EMBL" id="JARGDH010000003">
    <property type="protein sequence ID" value="KAL0274458.1"/>
    <property type="molecule type" value="Genomic_DNA"/>
</dbReference>
<dbReference type="GO" id="GO:0020037">
    <property type="term" value="F:heme binding"/>
    <property type="evidence" value="ECO:0007669"/>
    <property type="project" value="InterPro"/>
</dbReference>
<dbReference type="PANTHER" id="PTHR47217:SF1">
    <property type="entry name" value="GLOBIN-LIKE PROTEIN"/>
    <property type="match status" value="1"/>
</dbReference>
<sequence>MIQRHFGRRKEINDPIITDRKLPFSHVYLSIVVKDWNILLEDFDSFAAKIFTNFLTEHPTYKNLFSGLGEIDEDSELEDNGLFMRHAYAIVNGISAALDSLTGEYEDDGEPLPIIGRAHKARGITIKMFQNLQDSILRSCFSLLRCDKRSRTAWKEVLHFIFENYLCSSMAIKK</sequence>
<evidence type="ECO:0000256" key="1">
    <source>
        <dbReference type="ARBA" id="ARBA00022448"/>
    </source>
</evidence>
<dbReference type="InterPro" id="IPR012292">
    <property type="entry name" value="Globin/Proto"/>
</dbReference>
<evidence type="ECO:0000259" key="7">
    <source>
        <dbReference type="PROSITE" id="PS01033"/>
    </source>
</evidence>
<dbReference type="InterPro" id="IPR044399">
    <property type="entry name" value="Mb-like_M"/>
</dbReference>
<dbReference type="SUPFAM" id="SSF46458">
    <property type="entry name" value="Globin-like"/>
    <property type="match status" value="1"/>
</dbReference>
<comment type="caution">
    <text evidence="8">The sequence shown here is derived from an EMBL/GenBank/DDBJ whole genome shotgun (WGS) entry which is preliminary data.</text>
</comment>
<evidence type="ECO:0000256" key="3">
    <source>
        <dbReference type="ARBA" id="ARBA00022621"/>
    </source>
</evidence>
<comment type="similarity">
    <text evidence="6">Belongs to the globin family.</text>
</comment>
<dbReference type="Pfam" id="PF00042">
    <property type="entry name" value="Globin"/>
    <property type="match status" value="1"/>
</dbReference>
<keyword evidence="4" id="KW-0479">Metal-binding</keyword>
<reference evidence="8" key="1">
    <citation type="journal article" date="2024" name="Gigascience">
        <title>Chromosome-level genome of the poultry shaft louse Menopon gallinae provides insight into the host-switching and adaptive evolution of parasitic lice.</title>
        <authorList>
            <person name="Xu Y."/>
            <person name="Ma L."/>
            <person name="Liu S."/>
            <person name="Liang Y."/>
            <person name="Liu Q."/>
            <person name="He Z."/>
            <person name="Tian L."/>
            <person name="Duan Y."/>
            <person name="Cai W."/>
            <person name="Li H."/>
            <person name="Song F."/>
        </authorList>
    </citation>
    <scope>NUCLEOTIDE SEQUENCE</scope>
    <source>
        <strain evidence="8">Cailab_2023a</strain>
    </source>
</reference>
<dbReference type="InterPro" id="IPR000971">
    <property type="entry name" value="Globin"/>
</dbReference>
<dbReference type="CDD" id="cd01040">
    <property type="entry name" value="Mb-like"/>
    <property type="match status" value="1"/>
</dbReference>
<evidence type="ECO:0000313" key="8">
    <source>
        <dbReference type="EMBL" id="KAL0274458.1"/>
    </source>
</evidence>
<protein>
    <recommendedName>
        <fullName evidence="7">Globin domain-containing protein</fullName>
    </recommendedName>
</protein>
<keyword evidence="1 6" id="KW-0813">Transport</keyword>
<evidence type="ECO:0000256" key="4">
    <source>
        <dbReference type="ARBA" id="ARBA00022723"/>
    </source>
</evidence>
<dbReference type="InterPro" id="IPR009050">
    <property type="entry name" value="Globin-like_sf"/>
</dbReference>
<keyword evidence="3 6" id="KW-0561">Oxygen transport</keyword>
<keyword evidence="2 6" id="KW-0349">Heme</keyword>
<name>A0AAW2HYH9_9NEOP</name>
<dbReference type="PANTHER" id="PTHR47217">
    <property type="entry name" value="GLOBIN-LIKE PROTEIN"/>
    <property type="match status" value="1"/>
</dbReference>
<evidence type="ECO:0000256" key="2">
    <source>
        <dbReference type="ARBA" id="ARBA00022617"/>
    </source>
</evidence>
<dbReference type="AlphaFoldDB" id="A0AAW2HYH9"/>
<accession>A0AAW2HYH9</accession>
<organism evidence="8">
    <name type="scientific">Menopon gallinae</name>
    <name type="common">poultry shaft louse</name>
    <dbReference type="NCBI Taxonomy" id="328185"/>
    <lineage>
        <taxon>Eukaryota</taxon>
        <taxon>Metazoa</taxon>
        <taxon>Ecdysozoa</taxon>
        <taxon>Arthropoda</taxon>
        <taxon>Hexapoda</taxon>
        <taxon>Insecta</taxon>
        <taxon>Pterygota</taxon>
        <taxon>Neoptera</taxon>
        <taxon>Paraneoptera</taxon>
        <taxon>Psocodea</taxon>
        <taxon>Troctomorpha</taxon>
        <taxon>Phthiraptera</taxon>
        <taxon>Amblycera</taxon>
        <taxon>Menoponidae</taxon>
        <taxon>Menopon</taxon>
    </lineage>
</organism>